<feature type="compositionally biased region" description="Polar residues" evidence="1">
    <location>
        <begin position="156"/>
        <end position="179"/>
    </location>
</feature>
<evidence type="ECO:0008006" key="4">
    <source>
        <dbReference type="Google" id="ProtNLM"/>
    </source>
</evidence>
<protein>
    <recommendedName>
        <fullName evidence="4">Gag-Pol polyprotein</fullName>
    </recommendedName>
</protein>
<name>A0ABQ4ZSD6_9ASTR</name>
<feature type="compositionally biased region" description="Low complexity" evidence="1">
    <location>
        <begin position="232"/>
        <end position="244"/>
    </location>
</feature>
<feature type="region of interest" description="Disordered" evidence="1">
    <location>
        <begin position="156"/>
        <end position="204"/>
    </location>
</feature>
<proteinExistence type="predicted"/>
<dbReference type="Proteomes" id="UP001151760">
    <property type="component" value="Unassembled WGS sequence"/>
</dbReference>
<sequence>MSNTNTSLQTQTSNALHNAIMEASGKDRPPMFAPGIDNDIYSTVDACPNACEMWKAIERLKQGESLMFYKMMNELVRNKCDVTNHQLNVQFLLQLQPEWQRFVTLVKQSQELKTVSHHKLYDILKQHQNEVNEIRAERLARTANPFALVAQQQPVYHPQNHPNHYTQNSSIRSQPAATRNKSKAIINSPPPTYDQEPTMVGEDDKMSKEKEIDKLMTLISLSFKKIYKPTNNNLRTSSNTSRANQDNTSRINKGIGTSRLEGDTDDEPDNLELEARYMYMAQIQEVTPYVVDNSEPIFDIEPLHKDDDDLARERDLLASLIEKLKCEIDDNKIFIKKAQRVNIRLYDIGCYNDNHALMLAPESDETIRLAQES</sequence>
<organism evidence="2 3">
    <name type="scientific">Tanacetum coccineum</name>
    <dbReference type="NCBI Taxonomy" id="301880"/>
    <lineage>
        <taxon>Eukaryota</taxon>
        <taxon>Viridiplantae</taxon>
        <taxon>Streptophyta</taxon>
        <taxon>Embryophyta</taxon>
        <taxon>Tracheophyta</taxon>
        <taxon>Spermatophyta</taxon>
        <taxon>Magnoliopsida</taxon>
        <taxon>eudicotyledons</taxon>
        <taxon>Gunneridae</taxon>
        <taxon>Pentapetalae</taxon>
        <taxon>asterids</taxon>
        <taxon>campanulids</taxon>
        <taxon>Asterales</taxon>
        <taxon>Asteraceae</taxon>
        <taxon>Asteroideae</taxon>
        <taxon>Anthemideae</taxon>
        <taxon>Anthemidinae</taxon>
        <taxon>Tanacetum</taxon>
    </lineage>
</organism>
<keyword evidence="3" id="KW-1185">Reference proteome</keyword>
<comment type="caution">
    <text evidence="2">The sequence shown here is derived from an EMBL/GenBank/DDBJ whole genome shotgun (WGS) entry which is preliminary data.</text>
</comment>
<evidence type="ECO:0000256" key="1">
    <source>
        <dbReference type="SAM" id="MobiDB-lite"/>
    </source>
</evidence>
<gene>
    <name evidence="2" type="ORF">Tco_0774698</name>
</gene>
<feature type="region of interest" description="Disordered" evidence="1">
    <location>
        <begin position="232"/>
        <end position="266"/>
    </location>
</feature>
<reference evidence="2" key="2">
    <citation type="submission" date="2022-01" db="EMBL/GenBank/DDBJ databases">
        <authorList>
            <person name="Yamashiro T."/>
            <person name="Shiraishi A."/>
            <person name="Satake H."/>
            <person name="Nakayama K."/>
        </authorList>
    </citation>
    <scope>NUCLEOTIDE SEQUENCE</scope>
</reference>
<reference evidence="2" key="1">
    <citation type="journal article" date="2022" name="Int. J. Mol. Sci.">
        <title>Draft Genome of Tanacetum Coccineum: Genomic Comparison of Closely Related Tanacetum-Family Plants.</title>
        <authorList>
            <person name="Yamashiro T."/>
            <person name="Shiraishi A."/>
            <person name="Nakayama K."/>
            <person name="Satake H."/>
        </authorList>
    </citation>
    <scope>NUCLEOTIDE SEQUENCE</scope>
</reference>
<dbReference type="EMBL" id="BQNB010011554">
    <property type="protein sequence ID" value="GJS92062.1"/>
    <property type="molecule type" value="Genomic_DNA"/>
</dbReference>
<accession>A0ABQ4ZSD6</accession>
<evidence type="ECO:0000313" key="3">
    <source>
        <dbReference type="Proteomes" id="UP001151760"/>
    </source>
</evidence>
<evidence type="ECO:0000313" key="2">
    <source>
        <dbReference type="EMBL" id="GJS92062.1"/>
    </source>
</evidence>